<reference evidence="1 2" key="1">
    <citation type="submission" date="2017-12" db="EMBL/GenBank/DDBJ databases">
        <title>Hemimetabolous genomes reveal molecular basis of termite eusociality.</title>
        <authorList>
            <person name="Harrison M.C."/>
            <person name="Jongepier E."/>
            <person name="Robertson H.M."/>
            <person name="Arning N."/>
            <person name="Bitard-Feildel T."/>
            <person name="Chao H."/>
            <person name="Childers C.P."/>
            <person name="Dinh H."/>
            <person name="Doddapaneni H."/>
            <person name="Dugan S."/>
            <person name="Gowin J."/>
            <person name="Greiner C."/>
            <person name="Han Y."/>
            <person name="Hu H."/>
            <person name="Hughes D.S.T."/>
            <person name="Huylmans A.-K."/>
            <person name="Kemena C."/>
            <person name="Kremer L.P.M."/>
            <person name="Lee S.L."/>
            <person name="Lopez-Ezquerra A."/>
            <person name="Mallet L."/>
            <person name="Monroy-Kuhn J.M."/>
            <person name="Moser A."/>
            <person name="Murali S.C."/>
            <person name="Muzny D.M."/>
            <person name="Otani S."/>
            <person name="Piulachs M.-D."/>
            <person name="Poelchau M."/>
            <person name="Qu J."/>
            <person name="Schaub F."/>
            <person name="Wada-Katsumata A."/>
            <person name="Worley K.C."/>
            <person name="Xie Q."/>
            <person name="Ylla G."/>
            <person name="Poulsen M."/>
            <person name="Gibbs R.A."/>
            <person name="Schal C."/>
            <person name="Richards S."/>
            <person name="Belles X."/>
            <person name="Korb J."/>
            <person name="Bornberg-Bauer E."/>
        </authorList>
    </citation>
    <scope>NUCLEOTIDE SEQUENCE [LARGE SCALE GENOMIC DNA]</scope>
    <source>
        <tissue evidence="1">Whole body</tissue>
    </source>
</reference>
<gene>
    <name evidence="1" type="ORF">B7P43_G16512</name>
</gene>
<keyword evidence="2" id="KW-1185">Reference proteome</keyword>
<dbReference type="InParanoid" id="A0A2J7QR77"/>
<proteinExistence type="predicted"/>
<organism evidence="1 2">
    <name type="scientific">Cryptotermes secundus</name>
    <dbReference type="NCBI Taxonomy" id="105785"/>
    <lineage>
        <taxon>Eukaryota</taxon>
        <taxon>Metazoa</taxon>
        <taxon>Ecdysozoa</taxon>
        <taxon>Arthropoda</taxon>
        <taxon>Hexapoda</taxon>
        <taxon>Insecta</taxon>
        <taxon>Pterygota</taxon>
        <taxon>Neoptera</taxon>
        <taxon>Polyneoptera</taxon>
        <taxon>Dictyoptera</taxon>
        <taxon>Blattodea</taxon>
        <taxon>Blattoidea</taxon>
        <taxon>Termitoidae</taxon>
        <taxon>Kalotermitidae</taxon>
        <taxon>Cryptotermitinae</taxon>
        <taxon>Cryptotermes</taxon>
    </lineage>
</organism>
<evidence type="ECO:0000313" key="2">
    <source>
        <dbReference type="Proteomes" id="UP000235965"/>
    </source>
</evidence>
<comment type="caution">
    <text evidence="1">The sequence shown here is derived from an EMBL/GenBank/DDBJ whole genome shotgun (WGS) entry which is preliminary data.</text>
</comment>
<dbReference type="EMBL" id="NEVH01011934">
    <property type="protein sequence ID" value="PNF31077.1"/>
    <property type="molecule type" value="Genomic_DNA"/>
</dbReference>
<sequence length="77" mass="9097">MSSRISKFCSLRVCPMIYVEIAGSYVFHRSAWKLQVMRSVAKPNRSEILIKKPTYSRIYQLQKVLLTLRRGFIFKLN</sequence>
<dbReference type="AlphaFoldDB" id="A0A2J7QR77"/>
<accession>A0A2J7QR77</accession>
<name>A0A2J7QR77_9NEOP</name>
<protein>
    <submittedName>
        <fullName evidence="1">Uncharacterized protein</fullName>
    </submittedName>
</protein>
<evidence type="ECO:0000313" key="1">
    <source>
        <dbReference type="EMBL" id="PNF31077.1"/>
    </source>
</evidence>
<dbReference type="Proteomes" id="UP000235965">
    <property type="component" value="Unassembled WGS sequence"/>
</dbReference>